<dbReference type="OrthoDB" id="3252198at2"/>
<keyword evidence="7" id="KW-1133">Transmembrane helix</keyword>
<evidence type="ECO:0000256" key="4">
    <source>
        <dbReference type="ARBA" id="ARBA00022729"/>
    </source>
</evidence>
<accession>A0A448PM22</accession>
<dbReference type="KEGG" id="avc:NCTC10951_01951"/>
<feature type="transmembrane region" description="Helical" evidence="7">
    <location>
        <begin position="20"/>
        <end position="42"/>
    </location>
</feature>
<dbReference type="Gene3D" id="2.60.40.1280">
    <property type="match status" value="1"/>
</dbReference>
<dbReference type="SUPFAM" id="SSF49478">
    <property type="entry name" value="Cna protein B-type domain"/>
    <property type="match status" value="1"/>
</dbReference>
<evidence type="ECO:0000256" key="2">
    <source>
        <dbReference type="ARBA" id="ARBA00022512"/>
    </source>
</evidence>
<evidence type="ECO:0000256" key="6">
    <source>
        <dbReference type="SAM" id="MobiDB-lite"/>
    </source>
</evidence>
<evidence type="ECO:0000259" key="8">
    <source>
        <dbReference type="Pfam" id="PF17802"/>
    </source>
</evidence>
<dbReference type="EMBL" id="LR134477">
    <property type="protein sequence ID" value="VEI16966.1"/>
    <property type="molecule type" value="Genomic_DNA"/>
</dbReference>
<feature type="domain" description="SDR-like Ig" evidence="9">
    <location>
        <begin position="70"/>
        <end position="158"/>
    </location>
</feature>
<keyword evidence="7" id="KW-0812">Transmembrane</keyword>
<evidence type="ECO:0000256" key="1">
    <source>
        <dbReference type="ARBA" id="ARBA00004168"/>
    </source>
</evidence>
<keyword evidence="2" id="KW-0134">Cell wall</keyword>
<dbReference type="InterPro" id="IPR011252">
    <property type="entry name" value="Fibrogen-bd_dom1"/>
</dbReference>
<evidence type="ECO:0000259" key="9">
    <source>
        <dbReference type="Pfam" id="PF17961"/>
    </source>
</evidence>
<keyword evidence="4" id="KW-0732">Signal</keyword>
<feature type="compositionally biased region" description="Low complexity" evidence="6">
    <location>
        <begin position="452"/>
        <end position="467"/>
    </location>
</feature>
<feature type="transmembrane region" description="Helical" evidence="7">
    <location>
        <begin position="489"/>
        <end position="508"/>
    </location>
</feature>
<dbReference type="Pfam" id="PF17802">
    <property type="entry name" value="SpaA"/>
    <property type="match status" value="1"/>
</dbReference>
<comment type="subcellular location">
    <subcellularLocation>
        <location evidence="1">Secreted</location>
        <location evidence="1">Cell wall</location>
        <topology evidence="1">Peptidoglycan-anchor</topology>
    </subcellularLocation>
</comment>
<dbReference type="GO" id="GO:0007155">
    <property type="term" value="P:cell adhesion"/>
    <property type="evidence" value="ECO:0007669"/>
    <property type="project" value="InterPro"/>
</dbReference>
<dbReference type="AlphaFoldDB" id="A0A448PM22"/>
<feature type="domain" description="SpaA-like prealbumin fold" evidence="8">
    <location>
        <begin position="348"/>
        <end position="421"/>
    </location>
</feature>
<dbReference type="GO" id="GO:0005975">
    <property type="term" value="P:carbohydrate metabolic process"/>
    <property type="evidence" value="ECO:0007669"/>
    <property type="project" value="UniProtKB-ARBA"/>
</dbReference>
<evidence type="ECO:0000313" key="10">
    <source>
        <dbReference type="EMBL" id="VEI16966.1"/>
    </source>
</evidence>
<dbReference type="RefSeq" id="WP_126414422.1">
    <property type="nucleotide sequence ID" value="NZ_JASPER010000056.1"/>
</dbReference>
<evidence type="ECO:0000313" key="11">
    <source>
        <dbReference type="Proteomes" id="UP000268658"/>
    </source>
</evidence>
<dbReference type="InterPro" id="IPR041033">
    <property type="entry name" value="SpaA_PFL_dom_1"/>
</dbReference>
<dbReference type="InterPro" id="IPR041171">
    <property type="entry name" value="SDR_Ig"/>
</dbReference>
<feature type="compositionally biased region" description="Pro residues" evidence="6">
    <location>
        <begin position="441"/>
        <end position="451"/>
    </location>
</feature>
<feature type="region of interest" description="Disordered" evidence="6">
    <location>
        <begin position="420"/>
        <end position="483"/>
    </location>
</feature>
<keyword evidence="7" id="KW-0472">Membrane</keyword>
<gene>
    <name evidence="10" type="ORF">NCTC10951_01951</name>
</gene>
<keyword evidence="5" id="KW-0572">Peptidoglycan-anchor</keyword>
<evidence type="ECO:0000256" key="7">
    <source>
        <dbReference type="SAM" id="Phobius"/>
    </source>
</evidence>
<dbReference type="Proteomes" id="UP000268658">
    <property type="component" value="Chromosome"/>
</dbReference>
<dbReference type="InterPro" id="IPR008966">
    <property type="entry name" value="Adhesion_dom_sf"/>
</dbReference>
<evidence type="ECO:0000256" key="3">
    <source>
        <dbReference type="ARBA" id="ARBA00022525"/>
    </source>
</evidence>
<reference evidence="10 11" key="1">
    <citation type="submission" date="2018-12" db="EMBL/GenBank/DDBJ databases">
        <authorList>
            <consortium name="Pathogen Informatics"/>
        </authorList>
    </citation>
    <scope>NUCLEOTIDE SEQUENCE [LARGE SCALE GENOMIC DNA]</scope>
    <source>
        <strain evidence="10 11">NCTC10951</strain>
    </source>
</reference>
<sequence length="517" mass="53969">MATLQPSPHTSGQGAAVSRLGGLIAVITLLAAVGISIGSVLISPASAKEVSDGIVTSASLSGDSLDDNDTTLQLSMNLALPNGKVHAGDTSLIRLSQGFVFMENMSFPVVGDDGSTVANAQTSAVDGVLTLTYTDYVESHSDITGRIDVAIKADKNTIGDYGPKEFVVTSGTSTVSVGTVMYNKYQENLGEDLMKYGITSFDDSSINYVVRVNAAGTEKTNVTLKDEIGTYGLTYDASSFKVTKGRWVIGGDERWNLVDAVDVTDNFAPQIVGNSVGGAPAFTISFGDIGTAGYMVTYKANSNHAPVNAELFKNTVALLANDGQANSVYEHTFKWESADGVANGYDYSINIHKTDTSGEPLEGAVFVVTRDASGEQVGTITTDSSGHASLSRLLRDAYTITETVAPAGYKKAVPVHVSAEDLRNEEKAADVTVVDEAEQPEPTPAPTPSETPTPEAVAPQTPGSDPSRTPDPDRPAPSSDFLARTGVDVAAPFLGGALAVVAGAALLAERRRAATRD</sequence>
<dbReference type="Pfam" id="PF17961">
    <property type="entry name" value="Big_8"/>
    <property type="match status" value="1"/>
</dbReference>
<keyword evidence="3" id="KW-0964">Secreted</keyword>
<dbReference type="Gene3D" id="2.60.40.10">
    <property type="entry name" value="Immunoglobulins"/>
    <property type="match status" value="1"/>
</dbReference>
<dbReference type="SUPFAM" id="SSF49401">
    <property type="entry name" value="Bacterial adhesins"/>
    <property type="match status" value="2"/>
</dbReference>
<dbReference type="Gene3D" id="2.60.40.740">
    <property type="match status" value="1"/>
</dbReference>
<protein>
    <submittedName>
        <fullName evidence="10">Predicted outer membrane protein</fullName>
    </submittedName>
</protein>
<feature type="compositionally biased region" description="Basic and acidic residues" evidence="6">
    <location>
        <begin position="420"/>
        <end position="429"/>
    </location>
</feature>
<name>A0A448PM22_ACTVI</name>
<proteinExistence type="predicted"/>
<organism evidence="10 11">
    <name type="scientific">Actinomyces viscosus</name>
    <dbReference type="NCBI Taxonomy" id="1656"/>
    <lineage>
        <taxon>Bacteria</taxon>
        <taxon>Bacillati</taxon>
        <taxon>Actinomycetota</taxon>
        <taxon>Actinomycetes</taxon>
        <taxon>Actinomycetales</taxon>
        <taxon>Actinomycetaceae</taxon>
        <taxon>Actinomyces</taxon>
    </lineage>
</organism>
<evidence type="ECO:0000256" key="5">
    <source>
        <dbReference type="ARBA" id="ARBA00023088"/>
    </source>
</evidence>
<dbReference type="InterPro" id="IPR013783">
    <property type="entry name" value="Ig-like_fold"/>
</dbReference>